<keyword evidence="1" id="KW-0175">Coiled coil</keyword>
<dbReference type="GO" id="GO:0006508">
    <property type="term" value="P:proteolysis"/>
    <property type="evidence" value="ECO:0007669"/>
    <property type="project" value="UniProtKB-KW"/>
</dbReference>
<feature type="compositionally biased region" description="Basic and acidic residues" evidence="2">
    <location>
        <begin position="599"/>
        <end position="610"/>
    </location>
</feature>
<feature type="region of interest" description="Disordered" evidence="2">
    <location>
        <begin position="1"/>
        <end position="27"/>
    </location>
</feature>
<dbReference type="SUPFAM" id="SSF54001">
    <property type="entry name" value="Cysteine proteinases"/>
    <property type="match status" value="1"/>
</dbReference>
<dbReference type="InterPro" id="IPR038765">
    <property type="entry name" value="Papain-like_cys_pep_sf"/>
</dbReference>
<dbReference type="GO" id="GO:0008233">
    <property type="term" value="F:peptidase activity"/>
    <property type="evidence" value="ECO:0007669"/>
    <property type="project" value="UniProtKB-KW"/>
</dbReference>
<accession>A0A6L2P019</accession>
<keyword evidence="3" id="KW-0645">Protease</keyword>
<name>A0A6L2P019_TANCI</name>
<organism evidence="3">
    <name type="scientific">Tanacetum cinerariifolium</name>
    <name type="common">Dalmatian daisy</name>
    <name type="synonym">Chrysanthemum cinerariifolium</name>
    <dbReference type="NCBI Taxonomy" id="118510"/>
    <lineage>
        <taxon>Eukaryota</taxon>
        <taxon>Viridiplantae</taxon>
        <taxon>Streptophyta</taxon>
        <taxon>Embryophyta</taxon>
        <taxon>Tracheophyta</taxon>
        <taxon>Spermatophyta</taxon>
        <taxon>Magnoliopsida</taxon>
        <taxon>eudicotyledons</taxon>
        <taxon>Gunneridae</taxon>
        <taxon>Pentapetalae</taxon>
        <taxon>asterids</taxon>
        <taxon>campanulids</taxon>
        <taxon>Asterales</taxon>
        <taxon>Asteraceae</taxon>
        <taxon>Asteroideae</taxon>
        <taxon>Anthemideae</taxon>
        <taxon>Anthemidinae</taxon>
        <taxon>Tanacetum</taxon>
    </lineage>
</organism>
<feature type="coiled-coil region" evidence="1">
    <location>
        <begin position="123"/>
        <end position="224"/>
    </location>
</feature>
<feature type="compositionally biased region" description="Basic and acidic residues" evidence="2">
    <location>
        <begin position="619"/>
        <end position="657"/>
    </location>
</feature>
<reference evidence="3" key="1">
    <citation type="journal article" date="2019" name="Sci. Rep.">
        <title>Draft genome of Tanacetum cinerariifolium, the natural source of mosquito coil.</title>
        <authorList>
            <person name="Yamashiro T."/>
            <person name="Shiraishi A."/>
            <person name="Satake H."/>
            <person name="Nakayama K."/>
        </authorList>
    </citation>
    <scope>NUCLEOTIDE SEQUENCE</scope>
</reference>
<keyword evidence="3" id="KW-0378">Hydrolase</keyword>
<feature type="compositionally biased region" description="Acidic residues" evidence="2">
    <location>
        <begin position="11"/>
        <end position="23"/>
    </location>
</feature>
<evidence type="ECO:0000256" key="2">
    <source>
        <dbReference type="SAM" id="MobiDB-lite"/>
    </source>
</evidence>
<comment type="caution">
    <text evidence="3">The sequence shown here is derived from an EMBL/GenBank/DDBJ whole genome shotgun (WGS) entry which is preliminary data.</text>
</comment>
<feature type="region of interest" description="Disordered" evidence="2">
    <location>
        <begin position="598"/>
        <end position="665"/>
    </location>
</feature>
<proteinExistence type="predicted"/>
<evidence type="ECO:0000313" key="3">
    <source>
        <dbReference type="EMBL" id="GEU91868.1"/>
    </source>
</evidence>
<gene>
    <name evidence="3" type="ORF">Tci_063846</name>
</gene>
<dbReference type="AlphaFoldDB" id="A0A6L2P019"/>
<dbReference type="Gene3D" id="3.40.395.10">
    <property type="entry name" value="Adenoviral Proteinase, Chain A"/>
    <property type="match status" value="1"/>
</dbReference>
<evidence type="ECO:0000256" key="1">
    <source>
        <dbReference type="SAM" id="Coils"/>
    </source>
</evidence>
<sequence>MSKGQIGLVEVIEDDDKEDENEKDAEKQKLRELVYETIEEKFQNVLKEKTEFNHLLKEYMEMDELFSGDEKLTLYVKKFTKGFRKDEERAGTSGVGNDDGNEDGTDNNEVDVAEDNEAIEMGIDAKISEKEEAEKIAAAKKKEQVEKLAAAKNKEKAEKLAVAKKKEQAEKLAAAKKKEEDEKITVANKEQAKKLAAIKNKEEAKKLAATKKEQDEKLAATKNKVVFDDGKGTIANIKEMQSLATGVTIQKQIINTFVTVLNYEERIIYGGKDKRRHYFPTDAVLRHLLNKKKDEAKEYVSFENMINNQMNTSESKKKMKDKYWTMKKITITISTKRSLVQWFGEDNKDEEKVKKMVKDAIKKGLQKGKVKEKVVDVEEDAERKRKTKVKGKEKVVDVEEDAERKRKTKVKGKEKVVDFEKETEKNKRINKQKNNNVLKGRETVRQLFKAMRGLSPERKKLTYLYYTKFDMLKVKRILSAFKSWNTSLLKKKEMAELQNDYMRIGEIQDDVGEGEAPNQKEEFYEMENIHNILIEKSEIEEKINENLIKFQDDEKLLQLKQWMKEIFKEPEMPEYLSSSLSESDDDNNDGLQLADENEERYRKEKHLNDKDDVEIVAEVQKDKRNETHYTAECSENKDEQETETSKKDEANNNKEEGMANTKAKNQKIVPGILEDKTKEIDKKIDAQCDRFHEMLSVQMENDVEKMQMKDVELAFFPIIAHSHYYLTVFNLKTGKTMIIDNSESDATYEGKYKDNVEFVRSVFGRHLFMYQNTNADKILTESKKATILKMKWRTRKEKIDCGLYMIMHMELYEGSTAAQWKTG</sequence>
<feature type="compositionally biased region" description="Acidic residues" evidence="2">
    <location>
        <begin position="99"/>
        <end position="117"/>
    </location>
</feature>
<dbReference type="EMBL" id="BKCJ010010501">
    <property type="protein sequence ID" value="GEU91868.1"/>
    <property type="molecule type" value="Genomic_DNA"/>
</dbReference>
<feature type="region of interest" description="Disordered" evidence="2">
    <location>
        <begin position="86"/>
        <end position="117"/>
    </location>
</feature>
<protein>
    <submittedName>
        <fullName evidence="3">Ulp1 protease family, C-terminal catalytic domain-containing protein</fullName>
    </submittedName>
</protein>